<evidence type="ECO:0000256" key="1">
    <source>
        <dbReference type="SAM" id="MobiDB-lite"/>
    </source>
</evidence>
<dbReference type="EMBL" id="AOMF01000112">
    <property type="protein sequence ID" value="EMA55601.1"/>
    <property type="molecule type" value="Genomic_DNA"/>
</dbReference>
<gene>
    <name evidence="2" type="ORF">C451_05263</name>
</gene>
<organism evidence="2 3">
    <name type="scientific">Halococcus thailandensis JCM 13552</name>
    <dbReference type="NCBI Taxonomy" id="1227457"/>
    <lineage>
        <taxon>Archaea</taxon>
        <taxon>Methanobacteriati</taxon>
        <taxon>Methanobacteriota</taxon>
        <taxon>Stenosarchaea group</taxon>
        <taxon>Halobacteria</taxon>
        <taxon>Halobacteriales</taxon>
        <taxon>Halococcaceae</taxon>
        <taxon>Halococcus</taxon>
    </lineage>
</organism>
<comment type="caution">
    <text evidence="2">The sequence shown here is derived from an EMBL/GenBank/DDBJ whole genome shotgun (WGS) entry which is preliminary data.</text>
</comment>
<sequence>MEESPEGNNGEGSATEGEERIYSEDAAAAAEMIEADETEGFVMVVAQNDSESSEKLVMRAARAATSEADREVDGLDYALLATALEATATRCAVSLKRAAATALKYAREPEIYR</sequence>
<accession>M0NCP0</accession>
<reference evidence="2 3" key="1">
    <citation type="journal article" date="2014" name="PLoS Genet.">
        <title>Phylogenetically driven sequencing of extremely halophilic archaea reveals strategies for static and dynamic osmo-response.</title>
        <authorList>
            <person name="Becker E.A."/>
            <person name="Seitzer P.M."/>
            <person name="Tritt A."/>
            <person name="Larsen D."/>
            <person name="Krusor M."/>
            <person name="Yao A.I."/>
            <person name="Wu D."/>
            <person name="Madern D."/>
            <person name="Eisen J.A."/>
            <person name="Darling A.E."/>
            <person name="Facciotti M.T."/>
        </authorList>
    </citation>
    <scope>NUCLEOTIDE SEQUENCE [LARGE SCALE GENOMIC DNA]</scope>
    <source>
        <strain evidence="2 3">JCM 13552</strain>
    </source>
</reference>
<evidence type="ECO:0000313" key="3">
    <source>
        <dbReference type="Proteomes" id="UP000011680"/>
    </source>
</evidence>
<dbReference type="Proteomes" id="UP000011680">
    <property type="component" value="Unassembled WGS sequence"/>
</dbReference>
<dbReference type="AlphaFoldDB" id="M0NCP0"/>
<protein>
    <submittedName>
        <fullName evidence="2">Uncharacterized protein</fullName>
    </submittedName>
</protein>
<feature type="compositionally biased region" description="Low complexity" evidence="1">
    <location>
        <begin position="1"/>
        <end position="13"/>
    </location>
</feature>
<dbReference type="RefSeq" id="WP_007738422.1">
    <property type="nucleotide sequence ID" value="NZ_AOMF01000112.1"/>
</dbReference>
<proteinExistence type="predicted"/>
<evidence type="ECO:0000313" key="2">
    <source>
        <dbReference type="EMBL" id="EMA55601.1"/>
    </source>
</evidence>
<keyword evidence="3" id="KW-1185">Reference proteome</keyword>
<feature type="region of interest" description="Disordered" evidence="1">
    <location>
        <begin position="1"/>
        <end position="20"/>
    </location>
</feature>
<name>M0NCP0_9EURY</name>